<organism evidence="1 2">
    <name type="scientific">Leptospira interrogans serovar Pyrogenes str. L0374</name>
    <dbReference type="NCBI Taxonomy" id="1049928"/>
    <lineage>
        <taxon>Bacteria</taxon>
        <taxon>Pseudomonadati</taxon>
        <taxon>Spirochaetota</taxon>
        <taxon>Spirochaetia</taxon>
        <taxon>Leptospirales</taxon>
        <taxon>Leptospiraceae</taxon>
        <taxon>Leptospira</taxon>
    </lineage>
</organism>
<protein>
    <submittedName>
        <fullName evidence="1">Uncharacterized protein</fullName>
    </submittedName>
</protein>
<evidence type="ECO:0000313" key="1">
    <source>
        <dbReference type="EMBL" id="EMN32214.1"/>
    </source>
</evidence>
<accession>M6KDF9</accession>
<dbReference type="EMBL" id="AHMZ02000037">
    <property type="protein sequence ID" value="EMN32214.1"/>
    <property type="molecule type" value="Genomic_DNA"/>
</dbReference>
<sequence>MVSHSSFLGSISCIELNSFSQEFFPGNSFFFSFFEVKQKCLTSYAGFET</sequence>
<gene>
    <name evidence="1" type="ORF">LEP1GSC083_4498</name>
</gene>
<dbReference type="AlphaFoldDB" id="M6KDF9"/>
<proteinExistence type="predicted"/>
<dbReference type="Proteomes" id="UP000012137">
    <property type="component" value="Unassembled WGS sequence"/>
</dbReference>
<evidence type="ECO:0000313" key="2">
    <source>
        <dbReference type="Proteomes" id="UP000012137"/>
    </source>
</evidence>
<reference evidence="1 2" key="1">
    <citation type="submission" date="2013-01" db="EMBL/GenBank/DDBJ databases">
        <authorList>
            <person name="Harkins D.M."/>
            <person name="Durkin A.S."/>
            <person name="Brinkac L.M."/>
            <person name="Haft D.H."/>
            <person name="Selengut J.D."/>
            <person name="Sanka R."/>
            <person name="DePew J."/>
            <person name="Purushe J."/>
            <person name="Peacock S.J."/>
            <person name="Thaipadungpanit J."/>
            <person name="Wuthiekanun V.W."/>
            <person name="Day N.P."/>
            <person name="Vinetz J.M."/>
            <person name="Sutton G.G."/>
            <person name="Nierman W.C."/>
            <person name="Fouts D.E."/>
        </authorList>
    </citation>
    <scope>NUCLEOTIDE SEQUENCE [LARGE SCALE GENOMIC DNA]</scope>
    <source>
        <strain evidence="1 2">L0374</strain>
    </source>
</reference>
<name>M6KDF9_LEPIR</name>
<comment type="caution">
    <text evidence="1">The sequence shown here is derived from an EMBL/GenBank/DDBJ whole genome shotgun (WGS) entry which is preliminary data.</text>
</comment>